<sequence length="293" mass="31378">HHVRHDKTGASGRQRATRTPLPARNHAAPSPIAGCRCSCWVVAAAPKQRQQRPVVGISASGQVRHSRNCARFISRGNGMDQLFSPAEKPISIRPPLADDEDDDDDDDAAESLIREPVEKNRWSSIMIMAPDEPDVREGLPHPPPKPPAPAPAESSGAQGGHGNANGASSDSSAAPGYRDVGLRGPQKLNNNNTAAAAGEEDAITDGVGGEDAGDVVFNGVEEEEERDEEKGEAEESDWRGRSDVELTTVDQQQQQQQREGQREPDGRQQSRPTDERSTLVSGRKAGAGWARSG</sequence>
<feature type="compositionally biased region" description="Low complexity" evidence="1">
    <location>
        <begin position="164"/>
        <end position="176"/>
    </location>
</feature>
<feature type="compositionally biased region" description="Basic and acidic residues" evidence="1">
    <location>
        <begin position="259"/>
        <end position="277"/>
    </location>
</feature>
<protein>
    <submittedName>
        <fullName evidence="2">Uncharacterized protein</fullName>
    </submittedName>
</protein>
<evidence type="ECO:0000256" key="1">
    <source>
        <dbReference type="SAM" id="MobiDB-lite"/>
    </source>
</evidence>
<feature type="region of interest" description="Disordered" evidence="1">
    <location>
        <begin position="78"/>
        <end position="107"/>
    </location>
</feature>
<reference evidence="2" key="1">
    <citation type="submission" date="2021-03" db="EMBL/GenBank/DDBJ databases">
        <title>Comparative genomics and phylogenomic investigation of the class Geoglossomycetes provide insights into ecological specialization and systematics.</title>
        <authorList>
            <person name="Melie T."/>
            <person name="Pirro S."/>
            <person name="Miller A.N."/>
            <person name="Quandt A."/>
        </authorList>
    </citation>
    <scope>NUCLEOTIDE SEQUENCE</scope>
    <source>
        <strain evidence="2">CAQ_001_2017</strain>
    </source>
</reference>
<evidence type="ECO:0000313" key="2">
    <source>
        <dbReference type="EMBL" id="KAH0541479.1"/>
    </source>
</evidence>
<feature type="compositionally biased region" description="Acidic residues" evidence="1">
    <location>
        <begin position="220"/>
        <end position="235"/>
    </location>
</feature>
<dbReference type="Proteomes" id="UP000750711">
    <property type="component" value="Unassembled WGS sequence"/>
</dbReference>
<accession>A0A9P8L336</accession>
<name>A0A9P8L336_9PEZI</name>
<organism evidence="2 3">
    <name type="scientific">Trichoglossum hirsutum</name>
    <dbReference type="NCBI Taxonomy" id="265104"/>
    <lineage>
        <taxon>Eukaryota</taxon>
        <taxon>Fungi</taxon>
        <taxon>Dikarya</taxon>
        <taxon>Ascomycota</taxon>
        <taxon>Pezizomycotina</taxon>
        <taxon>Geoglossomycetes</taxon>
        <taxon>Geoglossales</taxon>
        <taxon>Geoglossaceae</taxon>
        <taxon>Trichoglossum</taxon>
    </lineage>
</organism>
<feature type="region of interest" description="Disordered" evidence="1">
    <location>
        <begin position="132"/>
        <end position="293"/>
    </location>
</feature>
<feature type="non-terminal residue" evidence="2">
    <location>
        <position position="1"/>
    </location>
</feature>
<feature type="compositionally biased region" description="Acidic residues" evidence="1">
    <location>
        <begin position="97"/>
        <end position="107"/>
    </location>
</feature>
<comment type="caution">
    <text evidence="2">The sequence shown here is derived from an EMBL/GenBank/DDBJ whole genome shotgun (WGS) entry which is preliminary data.</text>
</comment>
<proteinExistence type="predicted"/>
<gene>
    <name evidence="2" type="ORF">GP486_008711</name>
</gene>
<keyword evidence="3" id="KW-1185">Reference proteome</keyword>
<feature type="compositionally biased region" description="Pro residues" evidence="1">
    <location>
        <begin position="140"/>
        <end position="150"/>
    </location>
</feature>
<evidence type="ECO:0000313" key="3">
    <source>
        <dbReference type="Proteomes" id="UP000750711"/>
    </source>
</evidence>
<dbReference type="EMBL" id="JAGHQM010003795">
    <property type="protein sequence ID" value="KAH0541479.1"/>
    <property type="molecule type" value="Genomic_DNA"/>
</dbReference>
<feature type="region of interest" description="Disordered" evidence="1">
    <location>
        <begin position="1"/>
        <end position="27"/>
    </location>
</feature>
<dbReference type="AlphaFoldDB" id="A0A9P8L336"/>